<evidence type="ECO:0000313" key="15">
    <source>
        <dbReference type="Proteomes" id="UP000178849"/>
    </source>
</evidence>
<dbReference type="STRING" id="1798550.A2927_01550"/>
<keyword evidence="7 13" id="KW-0671">Queuosine biosynthesis</keyword>
<gene>
    <name evidence="13" type="primary">queA</name>
    <name evidence="14" type="ORF">A2927_01550</name>
</gene>
<evidence type="ECO:0000256" key="7">
    <source>
        <dbReference type="ARBA" id="ARBA00022785"/>
    </source>
</evidence>
<comment type="subunit">
    <text evidence="3 13">Monomer.</text>
</comment>
<comment type="caution">
    <text evidence="14">The sequence shown here is derived from an EMBL/GenBank/DDBJ whole genome shotgun (WGS) entry which is preliminary data.</text>
</comment>
<organism evidence="14 15">
    <name type="scientific">Candidatus Komeilibacteria bacterium RIFCSPLOWO2_01_FULL_45_10</name>
    <dbReference type="NCBI Taxonomy" id="1798550"/>
    <lineage>
        <taxon>Bacteria</taxon>
        <taxon>Candidatus Komeiliibacteriota</taxon>
    </lineage>
</organism>
<evidence type="ECO:0000256" key="9">
    <source>
        <dbReference type="ARBA" id="ARBA00061210"/>
    </source>
</evidence>
<dbReference type="GO" id="GO:0005737">
    <property type="term" value="C:cytoplasm"/>
    <property type="evidence" value="ECO:0007669"/>
    <property type="project" value="UniProtKB-SubCell"/>
</dbReference>
<proteinExistence type="inferred from homology"/>
<dbReference type="Pfam" id="PF02547">
    <property type="entry name" value="Queuosine_synth"/>
    <property type="match status" value="1"/>
</dbReference>
<dbReference type="UniPathway" id="UPA00392"/>
<accession>A0A1G2BHY2</accession>
<dbReference type="PANTHER" id="PTHR30307">
    <property type="entry name" value="S-ADENOSYLMETHIONINE:TRNA RIBOSYLTRANSFERASE-ISOMERASE"/>
    <property type="match status" value="1"/>
</dbReference>
<dbReference type="Proteomes" id="UP000178849">
    <property type="component" value="Unassembled WGS sequence"/>
</dbReference>
<comment type="subcellular location">
    <subcellularLocation>
        <location evidence="1 13">Cytoplasm</location>
    </subcellularLocation>
</comment>
<dbReference type="NCBIfam" id="NF001140">
    <property type="entry name" value="PRK00147.1"/>
    <property type="match status" value="1"/>
</dbReference>
<keyword evidence="5 13" id="KW-0808">Transferase</keyword>
<dbReference type="EC" id="2.4.99.17" evidence="10 13"/>
<comment type="similarity">
    <text evidence="9 13">Belongs to the QueA family.</text>
</comment>
<evidence type="ECO:0000256" key="4">
    <source>
        <dbReference type="ARBA" id="ARBA00022490"/>
    </source>
</evidence>
<dbReference type="FunFam" id="3.40.1780.10:FF:000001">
    <property type="entry name" value="S-adenosylmethionine:tRNA ribosyltransferase-isomerase"/>
    <property type="match status" value="1"/>
</dbReference>
<dbReference type="SUPFAM" id="SSF111337">
    <property type="entry name" value="QueA-like"/>
    <property type="match status" value="1"/>
</dbReference>
<dbReference type="Gene3D" id="2.40.10.240">
    <property type="entry name" value="QueA-like"/>
    <property type="match status" value="1"/>
</dbReference>
<evidence type="ECO:0000256" key="3">
    <source>
        <dbReference type="ARBA" id="ARBA00011245"/>
    </source>
</evidence>
<dbReference type="EMBL" id="MHKL01000039">
    <property type="protein sequence ID" value="OGY88784.1"/>
    <property type="molecule type" value="Genomic_DNA"/>
</dbReference>
<dbReference type="InterPro" id="IPR036100">
    <property type="entry name" value="QueA_sf"/>
</dbReference>
<evidence type="ECO:0000256" key="13">
    <source>
        <dbReference type="HAMAP-Rule" id="MF_00113"/>
    </source>
</evidence>
<evidence type="ECO:0000256" key="1">
    <source>
        <dbReference type="ARBA" id="ARBA00004496"/>
    </source>
</evidence>
<dbReference type="InterPro" id="IPR003699">
    <property type="entry name" value="QueA"/>
</dbReference>
<dbReference type="InterPro" id="IPR042119">
    <property type="entry name" value="QueA_dom2"/>
</dbReference>
<dbReference type="GO" id="GO:0008616">
    <property type="term" value="P:tRNA queuosine(34) biosynthetic process"/>
    <property type="evidence" value="ECO:0007669"/>
    <property type="project" value="UniProtKB-UniRule"/>
</dbReference>
<comment type="pathway">
    <text evidence="2 13">tRNA modification; tRNA-queuosine biosynthesis.</text>
</comment>
<dbReference type="Gene3D" id="3.40.1780.10">
    <property type="entry name" value="QueA-like"/>
    <property type="match status" value="1"/>
</dbReference>
<keyword evidence="6 13" id="KW-0949">S-adenosyl-L-methionine</keyword>
<evidence type="ECO:0000313" key="14">
    <source>
        <dbReference type="EMBL" id="OGY88784.1"/>
    </source>
</evidence>
<evidence type="ECO:0000256" key="12">
    <source>
        <dbReference type="ARBA" id="ARBA00076160"/>
    </source>
</evidence>
<evidence type="ECO:0000256" key="6">
    <source>
        <dbReference type="ARBA" id="ARBA00022691"/>
    </source>
</evidence>
<keyword evidence="14" id="KW-0413">Isomerase</keyword>
<dbReference type="GO" id="GO:0051075">
    <property type="term" value="F:S-adenosylmethionine:tRNA ribosyltransferase-isomerase activity"/>
    <property type="evidence" value="ECO:0007669"/>
    <property type="project" value="UniProtKB-EC"/>
</dbReference>
<dbReference type="HAMAP" id="MF_00113">
    <property type="entry name" value="QueA"/>
    <property type="match status" value="1"/>
</dbReference>
<evidence type="ECO:0000256" key="2">
    <source>
        <dbReference type="ARBA" id="ARBA00004691"/>
    </source>
</evidence>
<name>A0A1G2BHY2_9BACT</name>
<protein>
    <recommendedName>
        <fullName evidence="11 13">S-adenosylmethionine:tRNA ribosyltransferase-isomerase</fullName>
        <ecNumber evidence="10 13">2.4.99.17</ecNumber>
    </recommendedName>
    <alternativeName>
        <fullName evidence="12 13">Queuosine biosynthesis protein QueA</fullName>
    </alternativeName>
</protein>
<dbReference type="InterPro" id="IPR042118">
    <property type="entry name" value="QueA_dom1"/>
</dbReference>
<comment type="catalytic activity">
    <reaction evidence="8 13">
        <text>7-aminomethyl-7-carbaguanosine(34) in tRNA + S-adenosyl-L-methionine = epoxyqueuosine(34) in tRNA + adenine + L-methionine + 2 H(+)</text>
        <dbReference type="Rhea" id="RHEA:32155"/>
        <dbReference type="Rhea" id="RHEA-COMP:10342"/>
        <dbReference type="Rhea" id="RHEA-COMP:18582"/>
        <dbReference type="ChEBI" id="CHEBI:15378"/>
        <dbReference type="ChEBI" id="CHEBI:16708"/>
        <dbReference type="ChEBI" id="CHEBI:57844"/>
        <dbReference type="ChEBI" id="CHEBI:59789"/>
        <dbReference type="ChEBI" id="CHEBI:82833"/>
        <dbReference type="ChEBI" id="CHEBI:194443"/>
        <dbReference type="EC" id="2.4.99.17"/>
    </reaction>
</comment>
<comment type="function">
    <text evidence="13">Transfers and isomerizes the ribose moiety from AdoMet to the 7-aminomethyl group of 7-deazaguanine (preQ1-tRNA) to give epoxyqueuosine (oQ-tRNA).</text>
</comment>
<evidence type="ECO:0000256" key="8">
    <source>
        <dbReference type="ARBA" id="ARBA00052751"/>
    </source>
</evidence>
<evidence type="ECO:0000256" key="5">
    <source>
        <dbReference type="ARBA" id="ARBA00022679"/>
    </source>
</evidence>
<dbReference type="NCBIfam" id="TIGR00113">
    <property type="entry name" value="queA"/>
    <property type="match status" value="1"/>
</dbReference>
<evidence type="ECO:0000256" key="10">
    <source>
        <dbReference type="ARBA" id="ARBA00066503"/>
    </source>
</evidence>
<dbReference type="AlphaFoldDB" id="A0A1G2BHY2"/>
<reference evidence="14 15" key="1">
    <citation type="journal article" date="2016" name="Nat. Commun.">
        <title>Thousands of microbial genomes shed light on interconnected biogeochemical processes in an aquifer system.</title>
        <authorList>
            <person name="Anantharaman K."/>
            <person name="Brown C.T."/>
            <person name="Hug L.A."/>
            <person name="Sharon I."/>
            <person name="Castelle C.J."/>
            <person name="Probst A.J."/>
            <person name="Thomas B.C."/>
            <person name="Singh A."/>
            <person name="Wilkins M.J."/>
            <person name="Karaoz U."/>
            <person name="Brodie E.L."/>
            <person name="Williams K.H."/>
            <person name="Hubbard S.S."/>
            <person name="Banfield J.F."/>
        </authorList>
    </citation>
    <scope>NUCLEOTIDE SEQUENCE [LARGE SCALE GENOMIC DNA]</scope>
</reference>
<dbReference type="PANTHER" id="PTHR30307:SF0">
    <property type="entry name" value="S-ADENOSYLMETHIONINE:TRNA RIBOSYLTRANSFERASE-ISOMERASE"/>
    <property type="match status" value="1"/>
</dbReference>
<evidence type="ECO:0000256" key="11">
    <source>
        <dbReference type="ARBA" id="ARBA00069325"/>
    </source>
</evidence>
<keyword evidence="4 13" id="KW-0963">Cytoplasm</keyword>
<sequence length="357" mass="41474">MKLSNFDYYLPKELIAQQPVSPRDSSRLMVVDRRKKKIEHKHFYDIFDYLKKGDILVLNDTRVFPARLIGHREKTGGRVEVFLLARSKEQKAKNKYETWEALIGNRRKKVGQIIEFGRGLECQILKRIDESVWEVRFNKSGRQLEKLIDKMGNVPTPPYVKTKNLKLKTEKLKNDYQTVYAKHRGSVAAPTAGFHFTKPLINKLKRKGVQFAFITLHVGFGTFEPVKVQDILKHKMHAEVAVLDKKTAEKLNEAKKDGRRIIAVGTTTVRTLETFVRRSGKPGFPLRQGNRWTDIFIYPGYKFKFVDAMITNFHLPQSTLLMLISAFAGRGFILKAYQEAIKKQYRFYSFGDSMFIY</sequence>